<dbReference type="AlphaFoldDB" id="A0AAD8S3S6"/>
<keyword evidence="4" id="KW-1185">Reference proteome</keyword>
<proteinExistence type="predicted"/>
<reference evidence="3" key="1">
    <citation type="submission" date="2023-07" db="EMBL/GenBank/DDBJ databases">
        <title>A chromosome-level genome assembly of Lolium multiflorum.</title>
        <authorList>
            <person name="Chen Y."/>
            <person name="Copetti D."/>
            <person name="Kolliker R."/>
            <person name="Studer B."/>
        </authorList>
    </citation>
    <scope>NUCLEOTIDE SEQUENCE</scope>
    <source>
        <strain evidence="3">02402/16</strain>
        <tissue evidence="3">Leaf</tissue>
    </source>
</reference>
<comment type="caution">
    <text evidence="3">The sequence shown here is derived from an EMBL/GenBank/DDBJ whole genome shotgun (WGS) entry which is preliminary data.</text>
</comment>
<dbReference type="PROSITE" id="PS50181">
    <property type="entry name" value="FBOX"/>
    <property type="match status" value="1"/>
</dbReference>
<dbReference type="InterPro" id="IPR005174">
    <property type="entry name" value="KIB1-4_b-propeller"/>
</dbReference>
<dbReference type="EMBL" id="JAUUTY010000004">
    <property type="protein sequence ID" value="KAK1644498.1"/>
    <property type="molecule type" value="Genomic_DNA"/>
</dbReference>
<dbReference type="SUPFAM" id="SSF81383">
    <property type="entry name" value="F-box domain"/>
    <property type="match status" value="1"/>
</dbReference>
<name>A0AAD8S3S6_LOLMU</name>
<dbReference type="CDD" id="cd09917">
    <property type="entry name" value="F-box_SF"/>
    <property type="match status" value="1"/>
</dbReference>
<protein>
    <recommendedName>
        <fullName evidence="2">F-box domain-containing protein</fullName>
    </recommendedName>
</protein>
<dbReference type="PANTHER" id="PTHR33110">
    <property type="entry name" value="F-BOX/KELCH-REPEAT PROTEIN-RELATED"/>
    <property type="match status" value="1"/>
</dbReference>
<dbReference type="Pfam" id="PF03478">
    <property type="entry name" value="Beta-prop_KIB1-4"/>
    <property type="match status" value="1"/>
</dbReference>
<dbReference type="InterPro" id="IPR001810">
    <property type="entry name" value="F-box_dom"/>
</dbReference>
<gene>
    <name evidence="3" type="ORF">QYE76_062303</name>
</gene>
<evidence type="ECO:0000259" key="2">
    <source>
        <dbReference type="PROSITE" id="PS50181"/>
    </source>
</evidence>
<organism evidence="3 4">
    <name type="scientific">Lolium multiflorum</name>
    <name type="common">Italian ryegrass</name>
    <name type="synonym">Lolium perenne subsp. multiflorum</name>
    <dbReference type="NCBI Taxonomy" id="4521"/>
    <lineage>
        <taxon>Eukaryota</taxon>
        <taxon>Viridiplantae</taxon>
        <taxon>Streptophyta</taxon>
        <taxon>Embryophyta</taxon>
        <taxon>Tracheophyta</taxon>
        <taxon>Spermatophyta</taxon>
        <taxon>Magnoliopsida</taxon>
        <taxon>Liliopsida</taxon>
        <taxon>Poales</taxon>
        <taxon>Poaceae</taxon>
        <taxon>BOP clade</taxon>
        <taxon>Pooideae</taxon>
        <taxon>Poodae</taxon>
        <taxon>Poeae</taxon>
        <taxon>Poeae Chloroplast Group 2 (Poeae type)</taxon>
        <taxon>Loliodinae</taxon>
        <taxon>Loliinae</taxon>
        <taxon>Lolium</taxon>
    </lineage>
</organism>
<dbReference type="Proteomes" id="UP001231189">
    <property type="component" value="Unassembled WGS sequence"/>
</dbReference>
<dbReference type="Gene3D" id="1.20.1280.50">
    <property type="match status" value="1"/>
</dbReference>
<evidence type="ECO:0000256" key="1">
    <source>
        <dbReference type="SAM" id="MobiDB-lite"/>
    </source>
</evidence>
<dbReference type="InterPro" id="IPR036047">
    <property type="entry name" value="F-box-like_dom_sf"/>
</dbReference>
<dbReference type="SMART" id="SM00256">
    <property type="entry name" value="FBOX"/>
    <property type="match status" value="1"/>
</dbReference>
<feature type="domain" description="F-box" evidence="2">
    <location>
        <begin position="8"/>
        <end position="58"/>
    </location>
</feature>
<feature type="compositionally biased region" description="Acidic residues" evidence="1">
    <location>
        <begin position="240"/>
        <end position="298"/>
    </location>
</feature>
<dbReference type="Pfam" id="PF00646">
    <property type="entry name" value="F-box"/>
    <property type="match status" value="1"/>
</dbReference>
<evidence type="ECO:0000313" key="3">
    <source>
        <dbReference type="EMBL" id="KAK1644498.1"/>
    </source>
</evidence>
<dbReference type="PANTHER" id="PTHR33110:SF149">
    <property type="entry name" value="F-BOX DOMAIN-CONTAINING PROTEIN"/>
    <property type="match status" value="1"/>
</dbReference>
<accession>A0AAD8S3S6</accession>
<feature type="region of interest" description="Disordered" evidence="1">
    <location>
        <begin position="236"/>
        <end position="311"/>
    </location>
</feature>
<feature type="compositionally biased region" description="Basic and acidic residues" evidence="1">
    <location>
        <begin position="299"/>
        <end position="311"/>
    </location>
</feature>
<evidence type="ECO:0000313" key="4">
    <source>
        <dbReference type="Proteomes" id="UP001231189"/>
    </source>
</evidence>
<sequence length="364" mass="40979">MAPSSSISPPWSELPPEILGLVMARLAADDHARFRAVCRSWHSAMRHERVPRDLFPRIVRWDGKPFFVTSTDASVDIDNVRCIGSSNDWIAIDYTQADKTHTYFLYNTSSGAIVPLPELDDVISQVTEIFRVFKVHMRSTPDDIIAVMTNNWNYPLILVQPGKGLWSPQPRTTPFVSIIDVAFLGDKLYGVTRVDNNTPLDVSSLGLVSLDIAFDDDGVPMVTNVNSIIRLDNESNDWGIIDDTDGDDDGNDGNDDNVDDDDEEEAQEKTDDEDDEGESKDKDIDDGEDKNDVDLDDEMNGRDLDESRKKTGDGMILEAIHFTDDEEVQEEPRDLIATLWYFVESCGKMIMPIGQSRNRHFKES</sequence>